<evidence type="ECO:0000313" key="2">
    <source>
        <dbReference type="Proteomes" id="UP000642107"/>
    </source>
</evidence>
<sequence length="304" mass="32497">MSVQVSCTALVVPRTIDVRTLARAWFPHATWLREPLAPRPAQALVGARFRGAPATDENGALGLLEVADGARVVGPFPTARDDEVTWWVTEVDEDGSTGSVARAWARAVAAHTAGATGTPAHPAAGALVAAVEHACRAPGAGPDAGVREAAERAWADVRATGLDRSESVRGGWRTLFSPMLVDVQQAFDLLVRHGLRTSLDNVAERHRGVVGALGYTLVGRTAFDGAVVLRMYRAELEPPALRELPWRDHGPFAYELTWQSEHEGGEAVDAIARRRVLPTITRLAHAMRDACTGTILTGDGFVEA</sequence>
<keyword evidence="2" id="KW-1185">Reference proteome</keyword>
<dbReference type="Proteomes" id="UP000642107">
    <property type="component" value="Unassembled WGS sequence"/>
</dbReference>
<proteinExistence type="predicted"/>
<gene>
    <name evidence="1" type="ORF">IGS67_00765</name>
</gene>
<dbReference type="EMBL" id="JACZDF010000001">
    <property type="protein sequence ID" value="MBD9698031.1"/>
    <property type="molecule type" value="Genomic_DNA"/>
</dbReference>
<evidence type="ECO:0000313" key="1">
    <source>
        <dbReference type="EMBL" id="MBD9698031.1"/>
    </source>
</evidence>
<protein>
    <submittedName>
        <fullName evidence="1">Uncharacterized protein</fullName>
    </submittedName>
</protein>
<accession>A0ABR9DLL0</accession>
<dbReference type="RefSeq" id="WP_192276823.1">
    <property type="nucleotide sequence ID" value="NZ_JACZDF010000001.1"/>
</dbReference>
<reference evidence="1 2" key="1">
    <citation type="submission" date="2020-09" db="EMBL/GenBank/DDBJ databases">
        <title>Flavimobilis rhizosphaerae sp. nov., isolated from rhizosphere soil of Spartina alterniflora.</title>
        <authorList>
            <person name="Hanqin C."/>
        </authorList>
    </citation>
    <scope>NUCLEOTIDE SEQUENCE [LARGE SCALE GENOMIC DNA]</scope>
    <source>
        <strain evidence="1 2">GY 10621</strain>
    </source>
</reference>
<comment type="caution">
    <text evidence="1">The sequence shown here is derived from an EMBL/GenBank/DDBJ whole genome shotgun (WGS) entry which is preliminary data.</text>
</comment>
<organism evidence="1 2">
    <name type="scientific">Flavimobilis rhizosphaerae</name>
    <dbReference type="NCBI Taxonomy" id="2775421"/>
    <lineage>
        <taxon>Bacteria</taxon>
        <taxon>Bacillati</taxon>
        <taxon>Actinomycetota</taxon>
        <taxon>Actinomycetes</taxon>
        <taxon>Micrococcales</taxon>
        <taxon>Jonesiaceae</taxon>
        <taxon>Flavimobilis</taxon>
    </lineage>
</organism>
<name>A0ABR9DLL0_9MICO</name>